<name>A0A941IPI8_9ACTN</name>
<dbReference type="InterPro" id="IPR003593">
    <property type="entry name" value="AAA+_ATPase"/>
</dbReference>
<dbReference type="SUPFAM" id="SSF52540">
    <property type="entry name" value="P-loop containing nucleoside triphosphate hydrolases"/>
    <property type="match status" value="1"/>
</dbReference>
<dbReference type="PANTHER" id="PTHR43394">
    <property type="entry name" value="ATP-DEPENDENT PERMEASE MDL1, MITOCHONDRIAL"/>
    <property type="match status" value="1"/>
</dbReference>
<accession>A0A941IPI8</accession>
<evidence type="ECO:0000259" key="12">
    <source>
        <dbReference type="PROSITE" id="PS50929"/>
    </source>
</evidence>
<dbReference type="GO" id="GO:0016887">
    <property type="term" value="F:ATP hydrolysis activity"/>
    <property type="evidence" value="ECO:0007669"/>
    <property type="project" value="InterPro"/>
</dbReference>
<dbReference type="Proteomes" id="UP000676325">
    <property type="component" value="Unassembled WGS sequence"/>
</dbReference>
<dbReference type="InterPro" id="IPR003439">
    <property type="entry name" value="ABC_transporter-like_ATP-bd"/>
</dbReference>
<feature type="domain" description="ABC transporter" evidence="11">
    <location>
        <begin position="345"/>
        <end position="579"/>
    </location>
</feature>
<feature type="transmembrane region" description="Helical" evidence="10">
    <location>
        <begin position="29"/>
        <end position="50"/>
    </location>
</feature>
<gene>
    <name evidence="13" type="ORF">KDK95_29490</name>
</gene>
<keyword evidence="6" id="KW-0547">Nucleotide-binding</keyword>
<dbReference type="InterPro" id="IPR027417">
    <property type="entry name" value="P-loop_NTPase"/>
</dbReference>
<keyword evidence="3" id="KW-1003">Cell membrane</keyword>
<dbReference type="Gene3D" id="3.40.50.300">
    <property type="entry name" value="P-loop containing nucleotide triphosphate hydrolases"/>
    <property type="match status" value="1"/>
</dbReference>
<keyword evidence="2" id="KW-0813">Transport</keyword>
<evidence type="ECO:0000256" key="10">
    <source>
        <dbReference type="SAM" id="Phobius"/>
    </source>
</evidence>
<evidence type="ECO:0000256" key="5">
    <source>
        <dbReference type="ARBA" id="ARBA00022692"/>
    </source>
</evidence>
<dbReference type="InterPro" id="IPR011527">
    <property type="entry name" value="ABC1_TM_dom"/>
</dbReference>
<dbReference type="Pfam" id="PF00005">
    <property type="entry name" value="ABC_tran"/>
    <property type="match status" value="1"/>
</dbReference>
<keyword evidence="4" id="KW-0997">Cell inner membrane</keyword>
<feature type="transmembrane region" description="Helical" evidence="10">
    <location>
        <begin position="62"/>
        <end position="83"/>
    </location>
</feature>
<dbReference type="InterPro" id="IPR036640">
    <property type="entry name" value="ABC1_TM_sf"/>
</dbReference>
<evidence type="ECO:0000256" key="9">
    <source>
        <dbReference type="ARBA" id="ARBA00023136"/>
    </source>
</evidence>
<evidence type="ECO:0000256" key="1">
    <source>
        <dbReference type="ARBA" id="ARBA00004651"/>
    </source>
</evidence>
<dbReference type="GO" id="GO:0005886">
    <property type="term" value="C:plasma membrane"/>
    <property type="evidence" value="ECO:0007669"/>
    <property type="project" value="UniProtKB-SubCell"/>
</dbReference>
<keyword evidence="7 13" id="KW-0067">ATP-binding</keyword>
<dbReference type="SUPFAM" id="SSF90123">
    <property type="entry name" value="ABC transporter transmembrane region"/>
    <property type="match status" value="1"/>
</dbReference>
<dbReference type="Gene3D" id="1.20.1560.10">
    <property type="entry name" value="ABC transporter type 1, transmembrane domain"/>
    <property type="match status" value="1"/>
</dbReference>
<evidence type="ECO:0000313" key="13">
    <source>
        <dbReference type="EMBL" id="MBR7830471.1"/>
    </source>
</evidence>
<dbReference type="InterPro" id="IPR039421">
    <property type="entry name" value="Type_1_exporter"/>
</dbReference>
<dbReference type="PROSITE" id="PS50893">
    <property type="entry name" value="ABC_TRANSPORTER_2"/>
    <property type="match status" value="1"/>
</dbReference>
<keyword evidence="14" id="KW-1185">Reference proteome</keyword>
<comment type="caution">
    <text evidence="13">The sequence shown here is derived from an EMBL/GenBank/DDBJ whole genome shotgun (WGS) entry which is preliminary data.</text>
</comment>
<dbReference type="GO" id="GO:0005524">
    <property type="term" value="F:ATP binding"/>
    <property type="evidence" value="ECO:0007669"/>
    <property type="project" value="UniProtKB-KW"/>
</dbReference>
<dbReference type="Pfam" id="PF00664">
    <property type="entry name" value="ABC_membrane"/>
    <property type="match status" value="1"/>
</dbReference>
<dbReference type="PROSITE" id="PS50929">
    <property type="entry name" value="ABC_TM1F"/>
    <property type="match status" value="1"/>
</dbReference>
<dbReference type="EMBL" id="JAGSOH010000134">
    <property type="protein sequence ID" value="MBR7830471.1"/>
    <property type="molecule type" value="Genomic_DNA"/>
</dbReference>
<evidence type="ECO:0000256" key="6">
    <source>
        <dbReference type="ARBA" id="ARBA00022741"/>
    </source>
</evidence>
<dbReference type="PANTHER" id="PTHR43394:SF1">
    <property type="entry name" value="ATP-BINDING CASSETTE SUB-FAMILY B MEMBER 10, MITOCHONDRIAL"/>
    <property type="match status" value="1"/>
</dbReference>
<evidence type="ECO:0000259" key="11">
    <source>
        <dbReference type="PROSITE" id="PS50893"/>
    </source>
</evidence>
<dbReference type="FunFam" id="3.40.50.300:FF:001001">
    <property type="entry name" value="Multidrug ABC transporter ATP-binding protein"/>
    <property type="match status" value="1"/>
</dbReference>
<evidence type="ECO:0000256" key="8">
    <source>
        <dbReference type="ARBA" id="ARBA00022989"/>
    </source>
</evidence>
<proteinExistence type="predicted"/>
<sequence>MSATMLPIADSADVRSYASDIGKRYRRQLVWVVGLASLATVAGLFGPRLLGEIVQAVQTGTTAGHIDALAGLLVLAICVQGVLTRYAYLAGKVFGETVLAELRENFVDSVLDLPLSTVERAGSGDLINRASRDVAALRIAAQEGIPAVLAAVTSGVLTLAALVLVSPLLAAVTLITLPPSTLVARWYLKRARAGYLATNATYSTMIENLAATVEGARAVEALRLGGRHVEQTDHDIAASYRAERYTLGLRIVMWPVIELCQLAPAGLILLLGGVGYTRGWVSIAQVTAATLYVQQLAGPVSELANWLDTIQTGSASLARLLGVTQIPADRAADEGVRPDADDPRLEASEVGFSYLPGREVLRDIDLTVRPGERLAMVGPSGAGKSTLGRLLAGIGAPGRGRVTVGGASLIELPLDELRSQVALVTQEHHVFVGTLRENVALARPDAPDEDIHAALAAVDADAWTSAFDDGLDTRLGSGALELSAPQAQQLALARLVLADPKILVLDEATALLDPGAARHLERSLSAVLDGRTVISIAHRLHTAHDADRVAVIEDGRIAELGSHPELIAAGGAYARLWDSWHGASDQTLPDGQTDWLSSEAL</sequence>
<feature type="transmembrane region" description="Helical" evidence="10">
    <location>
        <begin position="144"/>
        <end position="162"/>
    </location>
</feature>
<organism evidence="13 14">
    <name type="scientific">Actinospica acidithermotolerans</name>
    <dbReference type="NCBI Taxonomy" id="2828514"/>
    <lineage>
        <taxon>Bacteria</taxon>
        <taxon>Bacillati</taxon>
        <taxon>Actinomycetota</taxon>
        <taxon>Actinomycetes</taxon>
        <taxon>Catenulisporales</taxon>
        <taxon>Actinospicaceae</taxon>
        <taxon>Actinospica</taxon>
    </lineage>
</organism>
<keyword evidence="9 10" id="KW-0472">Membrane</keyword>
<feature type="domain" description="ABC transmembrane type-1" evidence="12">
    <location>
        <begin position="30"/>
        <end position="312"/>
    </location>
</feature>
<keyword evidence="5 10" id="KW-0812">Transmembrane</keyword>
<reference evidence="13" key="1">
    <citation type="submission" date="2021-04" db="EMBL/GenBank/DDBJ databases">
        <title>Genome based classification of Actinospica acidithermotolerans sp. nov., an actinobacterium isolated from an Indonesian hot spring.</title>
        <authorList>
            <person name="Kusuma A.B."/>
            <person name="Putra K.E."/>
            <person name="Nafisah S."/>
            <person name="Loh J."/>
            <person name="Nouioui I."/>
            <person name="Goodfellow M."/>
        </authorList>
    </citation>
    <scope>NUCLEOTIDE SEQUENCE</scope>
    <source>
        <strain evidence="13">MGRD01-02</strain>
    </source>
</reference>
<protein>
    <submittedName>
        <fullName evidence="13">ABC transporter ATP-binding protein</fullName>
    </submittedName>
</protein>
<comment type="subcellular location">
    <subcellularLocation>
        <location evidence="1">Cell membrane</location>
        <topology evidence="1">Multi-pass membrane protein</topology>
    </subcellularLocation>
</comment>
<dbReference type="AlphaFoldDB" id="A0A941IPI8"/>
<keyword evidence="8 10" id="KW-1133">Transmembrane helix</keyword>
<evidence type="ECO:0000313" key="14">
    <source>
        <dbReference type="Proteomes" id="UP000676325"/>
    </source>
</evidence>
<evidence type="ECO:0000256" key="3">
    <source>
        <dbReference type="ARBA" id="ARBA00022475"/>
    </source>
</evidence>
<dbReference type="SMART" id="SM00382">
    <property type="entry name" value="AAA"/>
    <property type="match status" value="1"/>
</dbReference>
<evidence type="ECO:0000256" key="2">
    <source>
        <dbReference type="ARBA" id="ARBA00022448"/>
    </source>
</evidence>
<dbReference type="GO" id="GO:0015421">
    <property type="term" value="F:ABC-type oligopeptide transporter activity"/>
    <property type="evidence" value="ECO:0007669"/>
    <property type="project" value="TreeGrafter"/>
</dbReference>
<evidence type="ECO:0000256" key="7">
    <source>
        <dbReference type="ARBA" id="ARBA00022840"/>
    </source>
</evidence>
<evidence type="ECO:0000256" key="4">
    <source>
        <dbReference type="ARBA" id="ARBA00022519"/>
    </source>
</evidence>
<dbReference type="CDD" id="cd07346">
    <property type="entry name" value="ABC_6TM_exporters"/>
    <property type="match status" value="1"/>
</dbReference>
<dbReference type="RefSeq" id="WP_212521597.1">
    <property type="nucleotide sequence ID" value="NZ_JAGSOH010000134.1"/>
</dbReference>